<keyword evidence="10 18" id="KW-1133">Transmembrane helix</keyword>
<organism evidence="21 22">
    <name type="scientific">Maribacter polysiphoniae</name>
    <dbReference type="NCBI Taxonomy" id="429344"/>
    <lineage>
        <taxon>Bacteria</taxon>
        <taxon>Pseudomonadati</taxon>
        <taxon>Bacteroidota</taxon>
        <taxon>Flavobacteriia</taxon>
        <taxon>Flavobacteriales</taxon>
        <taxon>Flavobacteriaceae</taxon>
        <taxon>Maribacter</taxon>
    </lineage>
</organism>
<evidence type="ECO:0000313" key="22">
    <source>
        <dbReference type="Proteomes" id="UP000245667"/>
    </source>
</evidence>
<feature type="domain" description="Guanylate cyclase" evidence="19">
    <location>
        <begin position="427"/>
        <end position="557"/>
    </location>
</feature>
<keyword evidence="7" id="KW-0547">Nucleotide-binding</keyword>
<comment type="subunit">
    <text evidence="16">Homodimer. Can also exist as monomer.</text>
</comment>
<evidence type="ECO:0000256" key="5">
    <source>
        <dbReference type="ARBA" id="ARBA00022692"/>
    </source>
</evidence>
<evidence type="ECO:0000256" key="9">
    <source>
        <dbReference type="ARBA" id="ARBA00022842"/>
    </source>
</evidence>
<dbReference type="Pfam" id="PF13181">
    <property type="entry name" value="TPR_8"/>
    <property type="match status" value="1"/>
</dbReference>
<dbReference type="RefSeq" id="WP_109654591.1">
    <property type="nucleotide sequence ID" value="NZ_JACWLN010000014.1"/>
</dbReference>
<evidence type="ECO:0000256" key="2">
    <source>
        <dbReference type="ARBA" id="ARBA00004370"/>
    </source>
</evidence>
<dbReference type="FunFam" id="3.30.70.1230:FF:000033">
    <property type="entry name" value="Adenylate cyclase"/>
    <property type="match status" value="1"/>
</dbReference>
<evidence type="ECO:0000256" key="13">
    <source>
        <dbReference type="ARBA" id="ARBA00023239"/>
    </source>
</evidence>
<dbReference type="Pfam" id="PF00211">
    <property type="entry name" value="Guanylate_cyc"/>
    <property type="match status" value="1"/>
</dbReference>
<comment type="similarity">
    <text evidence="17">Belongs to the adenylyl cyclase class-4/guanylyl cyclase family.</text>
</comment>
<comment type="catalytic activity">
    <reaction evidence="1">
        <text>ATP = 3',5'-cyclic AMP + diphosphate</text>
        <dbReference type="Rhea" id="RHEA:15389"/>
        <dbReference type="ChEBI" id="CHEBI:30616"/>
        <dbReference type="ChEBI" id="CHEBI:33019"/>
        <dbReference type="ChEBI" id="CHEBI:58165"/>
        <dbReference type="EC" id="4.6.1.1"/>
    </reaction>
</comment>
<dbReference type="OrthoDB" id="9806704at2"/>
<protein>
    <recommendedName>
        <fullName evidence="4">Adenylate cyclase</fullName>
        <ecNumber evidence="3">4.6.1.1</ecNumber>
    </recommendedName>
    <alternativeName>
        <fullName evidence="14">ATP pyrophosphate-lyase</fullName>
    </alternativeName>
    <alternativeName>
        <fullName evidence="15">Adenylyl cyclase</fullName>
    </alternativeName>
</protein>
<dbReference type="EMBL" id="QGGQ01000014">
    <property type="protein sequence ID" value="PWK20179.1"/>
    <property type="molecule type" value="Genomic_DNA"/>
</dbReference>
<proteinExistence type="inferred from homology"/>
<evidence type="ECO:0000256" key="3">
    <source>
        <dbReference type="ARBA" id="ARBA00012201"/>
    </source>
</evidence>
<keyword evidence="23" id="KW-1185">Reference proteome</keyword>
<keyword evidence="9" id="KW-0460">Magnesium</keyword>
<dbReference type="InterPro" id="IPR011990">
    <property type="entry name" value="TPR-like_helical_dom_sf"/>
</dbReference>
<keyword evidence="12 18" id="KW-0472">Membrane</keyword>
<dbReference type="InterPro" id="IPR001054">
    <property type="entry name" value="A/G_cyclase"/>
</dbReference>
<evidence type="ECO:0000256" key="16">
    <source>
        <dbReference type="ARBA" id="ARBA00064436"/>
    </source>
</evidence>
<keyword evidence="8" id="KW-0067">ATP-binding</keyword>
<name>A0A316DSL8_9FLAO</name>
<dbReference type="GO" id="GO:0005524">
    <property type="term" value="F:ATP binding"/>
    <property type="evidence" value="ECO:0007669"/>
    <property type="project" value="UniProtKB-KW"/>
</dbReference>
<feature type="transmembrane region" description="Helical" evidence="18">
    <location>
        <begin position="357"/>
        <end position="376"/>
    </location>
</feature>
<evidence type="ECO:0000256" key="4">
    <source>
        <dbReference type="ARBA" id="ARBA00021420"/>
    </source>
</evidence>
<dbReference type="InterPro" id="IPR029787">
    <property type="entry name" value="Nucleotide_cyclase"/>
</dbReference>
<keyword evidence="6" id="KW-0479">Metal-binding</keyword>
<dbReference type="GO" id="GO:0046872">
    <property type="term" value="F:metal ion binding"/>
    <property type="evidence" value="ECO:0007669"/>
    <property type="project" value="UniProtKB-KW"/>
</dbReference>
<evidence type="ECO:0000256" key="11">
    <source>
        <dbReference type="ARBA" id="ARBA00022998"/>
    </source>
</evidence>
<dbReference type="PANTHER" id="PTHR11920">
    <property type="entry name" value="GUANYLYL CYCLASE"/>
    <property type="match status" value="1"/>
</dbReference>
<keyword evidence="13 17" id="KW-0456">Lyase</keyword>
<dbReference type="InterPro" id="IPR019734">
    <property type="entry name" value="TPR_rpt"/>
</dbReference>
<dbReference type="Gene3D" id="1.25.40.10">
    <property type="entry name" value="Tetratricopeptide repeat domain"/>
    <property type="match status" value="1"/>
</dbReference>
<dbReference type="GO" id="GO:0005886">
    <property type="term" value="C:plasma membrane"/>
    <property type="evidence" value="ECO:0007669"/>
    <property type="project" value="UniProtKB-ARBA"/>
</dbReference>
<dbReference type="CDD" id="cd07302">
    <property type="entry name" value="CHD"/>
    <property type="match status" value="1"/>
</dbReference>
<evidence type="ECO:0000256" key="8">
    <source>
        <dbReference type="ARBA" id="ARBA00022840"/>
    </source>
</evidence>
<evidence type="ECO:0000256" key="15">
    <source>
        <dbReference type="ARBA" id="ARBA00032637"/>
    </source>
</evidence>
<dbReference type="GO" id="GO:0035556">
    <property type="term" value="P:intracellular signal transduction"/>
    <property type="evidence" value="ECO:0007669"/>
    <property type="project" value="InterPro"/>
</dbReference>
<reference evidence="20 23" key="2">
    <citation type="submission" date="2020-07" db="EMBL/GenBank/DDBJ databases">
        <title>The draft genome sequence of Maribacter polysiphoniae KCTC 22021.</title>
        <authorList>
            <person name="Mu L."/>
        </authorList>
    </citation>
    <scope>NUCLEOTIDE SEQUENCE [LARGE SCALE GENOMIC DNA]</scope>
    <source>
        <strain evidence="20 23">KCTC 22021</strain>
    </source>
</reference>
<dbReference type="PANTHER" id="PTHR11920:SF335">
    <property type="entry name" value="GUANYLATE CYCLASE"/>
    <property type="match status" value="1"/>
</dbReference>
<comment type="caution">
    <text evidence="21">The sequence shown here is derived from an EMBL/GenBank/DDBJ whole genome shotgun (WGS) entry which is preliminary data.</text>
</comment>
<evidence type="ECO:0000313" key="21">
    <source>
        <dbReference type="EMBL" id="PWK20179.1"/>
    </source>
</evidence>
<evidence type="ECO:0000256" key="10">
    <source>
        <dbReference type="ARBA" id="ARBA00022989"/>
    </source>
</evidence>
<evidence type="ECO:0000256" key="6">
    <source>
        <dbReference type="ARBA" id="ARBA00022723"/>
    </source>
</evidence>
<dbReference type="PROSITE" id="PS00452">
    <property type="entry name" value="GUANYLATE_CYCLASE_1"/>
    <property type="match status" value="1"/>
</dbReference>
<dbReference type="Gene3D" id="3.30.70.1230">
    <property type="entry name" value="Nucleotide cyclase"/>
    <property type="match status" value="1"/>
</dbReference>
<evidence type="ECO:0000256" key="7">
    <source>
        <dbReference type="ARBA" id="ARBA00022741"/>
    </source>
</evidence>
<evidence type="ECO:0000256" key="1">
    <source>
        <dbReference type="ARBA" id="ARBA00001593"/>
    </source>
</evidence>
<dbReference type="PROSITE" id="PS50125">
    <property type="entry name" value="GUANYLATE_CYCLASE_2"/>
    <property type="match status" value="1"/>
</dbReference>
<dbReference type="SUPFAM" id="SSF48452">
    <property type="entry name" value="TPR-like"/>
    <property type="match status" value="2"/>
</dbReference>
<keyword evidence="5 18" id="KW-0812">Transmembrane</keyword>
<reference evidence="21 22" key="1">
    <citation type="submission" date="2018-05" db="EMBL/GenBank/DDBJ databases">
        <title>Genomic Encyclopedia of Archaeal and Bacterial Type Strains, Phase II (KMG-II): from individual species to whole genera.</title>
        <authorList>
            <person name="Goeker M."/>
        </authorList>
    </citation>
    <scope>NUCLEOTIDE SEQUENCE [LARGE SCALE GENOMIC DNA]</scope>
    <source>
        <strain evidence="21 22">DSM 23514</strain>
    </source>
</reference>
<dbReference type="GO" id="GO:0006171">
    <property type="term" value="P:cAMP biosynthetic process"/>
    <property type="evidence" value="ECO:0007669"/>
    <property type="project" value="UniProtKB-KW"/>
</dbReference>
<comment type="subcellular location">
    <subcellularLocation>
        <location evidence="2">Membrane</location>
    </subcellularLocation>
</comment>
<dbReference type="Pfam" id="PF13424">
    <property type="entry name" value="TPR_12"/>
    <property type="match status" value="1"/>
</dbReference>
<dbReference type="SMART" id="SM00028">
    <property type="entry name" value="TPR"/>
    <property type="match status" value="5"/>
</dbReference>
<accession>A0A316DSL8</accession>
<evidence type="ECO:0000313" key="20">
    <source>
        <dbReference type="EMBL" id="MBD1262863.1"/>
    </source>
</evidence>
<dbReference type="GO" id="GO:0004016">
    <property type="term" value="F:adenylate cyclase activity"/>
    <property type="evidence" value="ECO:0007669"/>
    <property type="project" value="UniProtKB-EC"/>
</dbReference>
<dbReference type="InterPro" id="IPR018297">
    <property type="entry name" value="A/G_cyclase_CS"/>
</dbReference>
<evidence type="ECO:0000256" key="18">
    <source>
        <dbReference type="SAM" id="Phobius"/>
    </source>
</evidence>
<dbReference type="EMBL" id="JACWLN010000014">
    <property type="protein sequence ID" value="MBD1262863.1"/>
    <property type="molecule type" value="Genomic_DNA"/>
</dbReference>
<evidence type="ECO:0000256" key="17">
    <source>
        <dbReference type="RuleBase" id="RU000405"/>
    </source>
</evidence>
<gene>
    <name evidence="20" type="ORF">HZY62_19860</name>
    <name evidence="21" type="ORF">LX92_04122</name>
</gene>
<dbReference type="Proteomes" id="UP000651837">
    <property type="component" value="Unassembled WGS sequence"/>
</dbReference>
<evidence type="ECO:0000313" key="23">
    <source>
        <dbReference type="Proteomes" id="UP000651837"/>
    </source>
</evidence>
<evidence type="ECO:0000256" key="14">
    <source>
        <dbReference type="ARBA" id="ARBA00032597"/>
    </source>
</evidence>
<dbReference type="InterPro" id="IPR050401">
    <property type="entry name" value="Cyclic_nucleotide_synthase"/>
</dbReference>
<evidence type="ECO:0000256" key="12">
    <source>
        <dbReference type="ARBA" id="ARBA00023136"/>
    </source>
</evidence>
<dbReference type="EC" id="4.6.1.1" evidence="3"/>
<evidence type="ECO:0000259" key="19">
    <source>
        <dbReference type="PROSITE" id="PS50125"/>
    </source>
</evidence>
<dbReference type="SUPFAM" id="SSF55073">
    <property type="entry name" value="Nucleotide cyclase"/>
    <property type="match status" value="1"/>
</dbReference>
<dbReference type="Proteomes" id="UP000245667">
    <property type="component" value="Unassembled WGS sequence"/>
</dbReference>
<dbReference type="AlphaFoldDB" id="A0A316DSL8"/>
<dbReference type="SMART" id="SM00044">
    <property type="entry name" value="CYCc"/>
    <property type="match status" value="1"/>
</dbReference>
<sequence length="621" mass="70193">MSLKRKAYYFLIGVFCFNYQVTTSQDQRIADSLTVIYQLDTLAVEAKLELLYSLSFNEINDFELSLKYSEELIYLSQLNGNYEYLSYGYFQKGNAKQFVGDLEDALAAYFESAEVAKRENLIPVEGSAYGAIADVYAVSDNYKNAMLYYNKAIATLRKTKDTLALASYILNAGDALLTNKKYDSALVYFNESGALFEEVDYVAGKAYNLGNIGMVYANTGKNDLAEKNINEAIGILEESGDYYPISVFLISMSDIYLEKEEHQTAIDYAQKSLTIAEQYGLKEQIGDANLKLSELYEEIGELVISYRYYKNHIAYRDSVNNIATVQQLADQRTNFEVSQKQIEVDLLDQRRKNQRNIAIATALALFLIGILAIGLFRRNKFIRKTKRIIEEERDRSDNLLLNILPEETADELKANGTVKAKKYEAVTVLFTDFKGFTSYSEKLSPEALVETVGFYFSKFDAIMDKYGLEKIKTIGDAYMCAGGLHDKTKDHAHRMVRAAFEIIEFVEATKKDDAASELTFDIRIGINTGPVVAGVVGTKKFAYDIWGDTVNVASRMESMSEPGKINISHSTYELIKSDFECEYRGEIEAKNKGKVKMYFVNGGKENTSEPKMKIVKDQYGK</sequence>
<keyword evidence="11" id="KW-0115">cAMP biosynthesis</keyword>